<name>A0A7S2Q963_9DINO</name>
<dbReference type="SUPFAM" id="SSF53822">
    <property type="entry name" value="Periplasmic binding protein-like I"/>
    <property type="match status" value="1"/>
</dbReference>
<evidence type="ECO:0000256" key="3">
    <source>
        <dbReference type="ARBA" id="ARBA00022989"/>
    </source>
</evidence>
<evidence type="ECO:0000256" key="9">
    <source>
        <dbReference type="SAM" id="MobiDB-lite"/>
    </source>
</evidence>
<dbReference type="InterPro" id="IPR002455">
    <property type="entry name" value="GPCR3_GABA-B"/>
</dbReference>
<evidence type="ECO:0000256" key="10">
    <source>
        <dbReference type="SAM" id="Phobius"/>
    </source>
</evidence>
<dbReference type="Gene3D" id="2.10.50.10">
    <property type="entry name" value="Tumor Necrosis Factor Receptor, subunit A, domain 2"/>
    <property type="match status" value="1"/>
</dbReference>
<evidence type="ECO:0000256" key="4">
    <source>
        <dbReference type="ARBA" id="ARBA00023040"/>
    </source>
</evidence>
<keyword evidence="3 10" id="KW-1133">Transmembrane helix</keyword>
<feature type="region of interest" description="Disordered" evidence="9">
    <location>
        <begin position="974"/>
        <end position="1004"/>
    </location>
</feature>
<dbReference type="AlphaFoldDB" id="A0A7S2Q963"/>
<feature type="transmembrane region" description="Helical" evidence="10">
    <location>
        <begin position="601"/>
        <end position="624"/>
    </location>
</feature>
<dbReference type="PANTHER" id="PTHR10519:SF20">
    <property type="entry name" value="G-PROTEIN COUPLED RECEPTOR 156-RELATED"/>
    <property type="match status" value="1"/>
</dbReference>
<evidence type="ECO:0000313" key="12">
    <source>
        <dbReference type="EMBL" id="CAD9636137.1"/>
    </source>
</evidence>
<sequence length="1022" mass="112744">MLPGYEIKLHVRNDNCNGDNSSRTFLQEVVDSPNKYICLAGTGCSGTSKTTATIAPILRMPHISWASVAAYLSLRNDYPTFFRTRVPEANANEVWCHIANSMGWTRLFVGKGEDTRFAYQTHHFAETAQTSGIQVMLTTSVLDAEGAHQVVNNMIVQRVRVVVMITYEYSLRFLLCDAITKGISEVLILTKTHGELFWRTPFEGRNPQCTNARMDAVAEHMVWVGGTAFRHDAGMELTCLPGTTSADYRNWWTEFEAQNVGTAILPVGHTAAANAADGVCMLTLALKHLLFTQGVNVTQLRARSPATFSLVNEVFATTAFQGVSGYISFPAPGTGDGAGDPLGSLDVEQVQSDATMLRLASFDVPTKKLTKVVGRTFSWPGGEARPSDSFALCLEGEEPSGAHCKLCSPGRFKLPGANSSQRCTSCQPGFYASGAGSTICSPCDYSNFAPKAGMASCSICPYGHSSAQGGTHCEIGVLFIVCAVLCFMLVTLSMFTLFVRAGRKVRVLDVSNIEGKLIVTTLGSHLMWHNWRRRSSTRVRLAHTAHPCLDDPHQRFRARVIGSNKLELLGHDGYPILEDWVTSRGTISQPFPIELIDTKSVAGFLPSFPMVIVLFLFASLIAIFGHLDDVTAALCKLGGVVWAAVAAMSMRGRYWAFKTPIQRRLAEFHADLRVMNPSPQESERGEGRAINGEQLDQLFETFREFIKLRDMHYLCENIIKPLTYADQLSYADLVGPSMVTWFVSHCWSTPFREFAATLHKHAQTLHMDVSCSRYWICTFSNNQWAVKAELGSHIQDSSFYLALQSKHCSGTVMVIDGEALPLQRVWCLFEVATTYERTRSIRLKSAAERAHAYCDFEGLVLCTQTGVLNKGTADMDMAIQIAQKLLQIDLRKAAATKQDDKDAILRLVESMPGGLNSVNGFVRHGIRYALIAMHDAFEQDFEQLVRMLKNSQSTLSQILSSELLSAPSRQRSSFFSQMTDTAQEEPSALETGDGRPVPRPAAEPKLLAALRKSRAQLRTSSL</sequence>
<feature type="domain" description="Receptor ligand binding region" evidence="11">
    <location>
        <begin position="2"/>
        <end position="332"/>
    </location>
</feature>
<protein>
    <recommendedName>
        <fullName evidence="11">Receptor ligand binding region domain-containing protein</fullName>
    </recommendedName>
</protein>
<keyword evidence="4" id="KW-0297">G-protein coupled receptor</keyword>
<accession>A0A7S2Q963</accession>
<comment type="subcellular location">
    <subcellularLocation>
        <location evidence="1">Membrane</location>
    </subcellularLocation>
</comment>
<evidence type="ECO:0000256" key="2">
    <source>
        <dbReference type="ARBA" id="ARBA00022692"/>
    </source>
</evidence>
<dbReference type="Pfam" id="PF01094">
    <property type="entry name" value="ANF_receptor"/>
    <property type="match status" value="1"/>
</dbReference>
<evidence type="ECO:0000259" key="11">
    <source>
        <dbReference type="Pfam" id="PF01094"/>
    </source>
</evidence>
<keyword evidence="8" id="KW-0807">Transducer</keyword>
<keyword evidence="5 10" id="KW-0472">Membrane</keyword>
<evidence type="ECO:0000256" key="5">
    <source>
        <dbReference type="ARBA" id="ARBA00023136"/>
    </source>
</evidence>
<dbReference type="InterPro" id="IPR028082">
    <property type="entry name" value="Peripla_BP_I"/>
</dbReference>
<dbReference type="InterPro" id="IPR009030">
    <property type="entry name" value="Growth_fac_rcpt_cys_sf"/>
</dbReference>
<reference evidence="12" key="1">
    <citation type="submission" date="2021-01" db="EMBL/GenBank/DDBJ databases">
        <authorList>
            <person name="Corre E."/>
            <person name="Pelletier E."/>
            <person name="Niang G."/>
            <person name="Scheremetjew M."/>
            <person name="Finn R."/>
            <person name="Kale V."/>
            <person name="Holt S."/>
            <person name="Cochrane G."/>
            <person name="Meng A."/>
            <person name="Brown T."/>
            <person name="Cohen L."/>
        </authorList>
    </citation>
    <scope>NUCLEOTIDE SEQUENCE</scope>
    <source>
        <strain evidence="12">RCC3387</strain>
    </source>
</reference>
<proteinExistence type="predicted"/>
<dbReference type="SUPFAM" id="SSF57184">
    <property type="entry name" value="Growth factor receptor domain"/>
    <property type="match status" value="1"/>
</dbReference>
<evidence type="ECO:0000256" key="8">
    <source>
        <dbReference type="ARBA" id="ARBA00023224"/>
    </source>
</evidence>
<dbReference type="GO" id="GO:0004965">
    <property type="term" value="F:G protein-coupled GABA receptor activity"/>
    <property type="evidence" value="ECO:0007669"/>
    <property type="project" value="InterPro"/>
</dbReference>
<evidence type="ECO:0000256" key="6">
    <source>
        <dbReference type="ARBA" id="ARBA00023170"/>
    </source>
</evidence>
<dbReference type="GO" id="GO:0038039">
    <property type="term" value="C:G protein-coupled receptor heterodimeric complex"/>
    <property type="evidence" value="ECO:0007669"/>
    <property type="project" value="TreeGrafter"/>
</dbReference>
<dbReference type="GO" id="GO:0007214">
    <property type="term" value="P:gamma-aminobutyric acid signaling pathway"/>
    <property type="evidence" value="ECO:0007669"/>
    <property type="project" value="TreeGrafter"/>
</dbReference>
<organism evidence="12">
    <name type="scientific">Zooxanthella nutricula</name>
    <dbReference type="NCBI Taxonomy" id="1333877"/>
    <lineage>
        <taxon>Eukaryota</taxon>
        <taxon>Sar</taxon>
        <taxon>Alveolata</taxon>
        <taxon>Dinophyceae</taxon>
        <taxon>Peridiniales</taxon>
        <taxon>Peridiniales incertae sedis</taxon>
        <taxon>Zooxanthella</taxon>
    </lineage>
</organism>
<feature type="transmembrane region" description="Helical" evidence="10">
    <location>
        <begin position="475"/>
        <end position="499"/>
    </location>
</feature>
<dbReference type="SMART" id="SM01411">
    <property type="entry name" value="Ephrin_rec_like"/>
    <property type="match status" value="1"/>
</dbReference>
<evidence type="ECO:0000256" key="1">
    <source>
        <dbReference type="ARBA" id="ARBA00004370"/>
    </source>
</evidence>
<dbReference type="Gene3D" id="3.40.50.2300">
    <property type="match status" value="2"/>
</dbReference>
<evidence type="ECO:0000256" key="7">
    <source>
        <dbReference type="ARBA" id="ARBA00023180"/>
    </source>
</evidence>
<dbReference type="EMBL" id="HBGW01085131">
    <property type="protein sequence ID" value="CAD9636137.1"/>
    <property type="molecule type" value="Transcribed_RNA"/>
</dbReference>
<keyword evidence="6" id="KW-0675">Receptor</keyword>
<keyword evidence="7" id="KW-0325">Glycoprotein</keyword>
<gene>
    <name evidence="12" type="ORF">BRAN1462_LOCUS53959</name>
</gene>
<dbReference type="InterPro" id="IPR001828">
    <property type="entry name" value="ANF_lig-bd_rcpt"/>
</dbReference>
<dbReference type="PANTHER" id="PTHR10519">
    <property type="entry name" value="GABA-B RECEPTOR"/>
    <property type="match status" value="1"/>
</dbReference>
<keyword evidence="2 10" id="KW-0812">Transmembrane</keyword>